<proteinExistence type="predicted"/>
<comment type="caution">
    <text evidence="3">The sequence shown here is derived from an EMBL/GenBank/DDBJ whole genome shotgun (WGS) entry which is preliminary data.</text>
</comment>
<dbReference type="InterPro" id="IPR016181">
    <property type="entry name" value="Acyl_CoA_acyltransferase"/>
</dbReference>
<dbReference type="GO" id="GO:0046677">
    <property type="term" value="P:response to antibiotic"/>
    <property type="evidence" value="ECO:0007669"/>
    <property type="project" value="UniProtKB-KW"/>
</dbReference>
<reference evidence="3 4" key="1">
    <citation type="submission" date="2015-11" db="EMBL/GenBank/DDBJ databases">
        <title>Genomic analysis of 38 Legionella species identifies large and diverse effector repertoires.</title>
        <authorList>
            <person name="Burstein D."/>
            <person name="Amaro F."/>
            <person name="Zusman T."/>
            <person name="Lifshitz Z."/>
            <person name="Cohen O."/>
            <person name="Gilbert J.A."/>
            <person name="Pupko T."/>
            <person name="Shuman H.A."/>
            <person name="Segal G."/>
        </authorList>
    </citation>
    <scope>NUCLEOTIDE SEQUENCE [LARGE SCALE GENOMIC DNA]</scope>
    <source>
        <strain evidence="3 4">SC-63-C7</strain>
    </source>
</reference>
<evidence type="ECO:0000313" key="3">
    <source>
        <dbReference type="EMBL" id="KTD67542.1"/>
    </source>
</evidence>
<name>A0A0W0ZFF5_9GAMM</name>
<gene>
    <name evidence="3" type="ORF">Lsan_0337</name>
</gene>
<dbReference type="PANTHER" id="PTHR31438:SF1">
    <property type="entry name" value="LYSINE N-ACYLTRANSFERASE C17G9.06C-RELATED"/>
    <property type="match status" value="1"/>
</dbReference>
<evidence type="ECO:0000259" key="2">
    <source>
        <dbReference type="PROSITE" id="PS51186"/>
    </source>
</evidence>
<dbReference type="AlphaFoldDB" id="A0A0W0ZFF5"/>
<dbReference type="GO" id="GO:0016410">
    <property type="term" value="F:N-acyltransferase activity"/>
    <property type="evidence" value="ECO:0007669"/>
    <property type="project" value="TreeGrafter"/>
</dbReference>
<dbReference type="Pfam" id="PF13523">
    <property type="entry name" value="Acetyltransf_8"/>
    <property type="match status" value="1"/>
</dbReference>
<dbReference type="Gene3D" id="3.40.630.30">
    <property type="match status" value="1"/>
</dbReference>
<accession>A0A0W0ZFF5</accession>
<keyword evidence="4" id="KW-1185">Reference proteome</keyword>
<evidence type="ECO:0000313" key="4">
    <source>
        <dbReference type="Proteomes" id="UP000054703"/>
    </source>
</evidence>
<protein>
    <submittedName>
        <fullName evidence="3">GNAT family acetyltransferase</fullName>
    </submittedName>
</protein>
<dbReference type="Proteomes" id="UP000054703">
    <property type="component" value="Unassembled WGS sequence"/>
</dbReference>
<organism evidence="3 4">
    <name type="scientific">Legionella santicrucis</name>
    <dbReference type="NCBI Taxonomy" id="45074"/>
    <lineage>
        <taxon>Bacteria</taxon>
        <taxon>Pseudomonadati</taxon>
        <taxon>Pseudomonadota</taxon>
        <taxon>Gammaproteobacteria</taxon>
        <taxon>Legionellales</taxon>
        <taxon>Legionellaceae</taxon>
        <taxon>Legionella</taxon>
    </lineage>
</organism>
<dbReference type="SUPFAM" id="SSF55729">
    <property type="entry name" value="Acyl-CoA N-acyltransferases (Nat)"/>
    <property type="match status" value="1"/>
</dbReference>
<dbReference type="InterPro" id="IPR000182">
    <property type="entry name" value="GNAT_dom"/>
</dbReference>
<dbReference type="PATRIC" id="fig|45074.5.peg.355"/>
<sequence length="173" mass="20022">MKITFVHLTESHFSLLLKWLEEKHVKTWWDPDVHWTDELIFKKYADYVKGYKLAHGTPKPIYPYIICVDEKPIGYIQLYNAHDFLRSKSLQGLPQCLAAFDVLIGEPDFLKRGIGTSAITIFLNQYATSYTHIFVDPESSNVAAIRAYEKAGFQKLGLQPDTNELWMIKQTHT</sequence>
<evidence type="ECO:0000256" key="1">
    <source>
        <dbReference type="ARBA" id="ARBA00023251"/>
    </source>
</evidence>
<dbReference type="RefSeq" id="WP_058512820.1">
    <property type="nucleotide sequence ID" value="NZ_CAAAIH010000051.1"/>
</dbReference>
<keyword evidence="3" id="KW-0808">Transferase</keyword>
<feature type="domain" description="N-acetyltransferase" evidence="2">
    <location>
        <begin position="3"/>
        <end position="172"/>
    </location>
</feature>
<keyword evidence="1" id="KW-0046">Antibiotic resistance</keyword>
<dbReference type="OrthoDB" id="336415at2"/>
<dbReference type="EMBL" id="LNYU01000007">
    <property type="protein sequence ID" value="KTD67542.1"/>
    <property type="molecule type" value="Genomic_DNA"/>
</dbReference>
<dbReference type="STRING" id="45074.Lsan_0337"/>
<dbReference type="PROSITE" id="PS51186">
    <property type="entry name" value="GNAT"/>
    <property type="match status" value="1"/>
</dbReference>
<dbReference type="PANTHER" id="PTHR31438">
    <property type="entry name" value="LYSINE N-ACYLTRANSFERASE C17G9.06C-RELATED"/>
    <property type="match status" value="1"/>
</dbReference>